<feature type="signal peptide" evidence="1">
    <location>
        <begin position="1"/>
        <end position="25"/>
    </location>
</feature>
<evidence type="ECO:0000313" key="3">
    <source>
        <dbReference type="Proteomes" id="UP000315891"/>
    </source>
</evidence>
<feature type="chain" id="PRO_5021758293" evidence="1">
    <location>
        <begin position="26"/>
        <end position="282"/>
    </location>
</feature>
<reference evidence="2 3" key="1">
    <citation type="submission" date="2019-07" db="EMBL/GenBank/DDBJ databases">
        <title>Lysobacter weifangensis sp. nov., isolated from bensulfuron-methyl contaminated farmland soil.</title>
        <authorList>
            <person name="Zhao H."/>
        </authorList>
    </citation>
    <scope>NUCLEOTIDE SEQUENCE [LARGE SCALE GENOMIC DNA]</scope>
    <source>
        <strain evidence="2 3">CC-Bw-6</strain>
    </source>
</reference>
<dbReference type="OrthoDB" id="6022559at2"/>
<keyword evidence="1" id="KW-0732">Signal</keyword>
<evidence type="ECO:0000256" key="1">
    <source>
        <dbReference type="SAM" id="SignalP"/>
    </source>
</evidence>
<evidence type="ECO:0000313" key="2">
    <source>
        <dbReference type="EMBL" id="QDQ73809.1"/>
    </source>
</evidence>
<sequence>MKLPSTRSVAVLASAALLATLIAHAARMDTRGMAAEHASADLLPSAKAVRVAAPPAIRDRAGNIAAAPSQGDVGDVDSFGRSLVWLGVTQGNLDLSSSCPPDDGDPTTNCVALNAAPGPTTFDLDGIAHVTLPGKAANSLLCYWFSPILSVDYLNPTAASDVGLLAYSPTLTVESEVLDDPALIDPTTGAPFDGKLVTAMTASEHFEVPLAPGQQQFERSRDSAVCIAGLLSKSALVGTYGLTDAQAKQVFKKPITISLNVSGSVRLVDEASLMFGLRVVGD</sequence>
<accession>A0A516V5J8</accession>
<keyword evidence="3" id="KW-1185">Reference proteome</keyword>
<dbReference type="EMBL" id="CP041742">
    <property type="protein sequence ID" value="QDQ73809.1"/>
    <property type="molecule type" value="Genomic_DNA"/>
</dbReference>
<name>A0A516V5J8_9GAMM</name>
<organism evidence="2 3">
    <name type="scientific">Pseudoluteimonas lycopersici</name>
    <dbReference type="NCBI Taxonomy" id="1324796"/>
    <lineage>
        <taxon>Bacteria</taxon>
        <taxon>Pseudomonadati</taxon>
        <taxon>Pseudomonadota</taxon>
        <taxon>Gammaproteobacteria</taxon>
        <taxon>Lysobacterales</taxon>
        <taxon>Lysobacteraceae</taxon>
        <taxon>Pseudoluteimonas</taxon>
    </lineage>
</organism>
<protein>
    <submittedName>
        <fullName evidence="2">Uncharacterized protein</fullName>
    </submittedName>
</protein>
<gene>
    <name evidence="2" type="ORF">FNZ56_07940</name>
</gene>
<proteinExistence type="predicted"/>
<dbReference type="Proteomes" id="UP000315891">
    <property type="component" value="Chromosome"/>
</dbReference>
<dbReference type="RefSeq" id="WP_143879321.1">
    <property type="nucleotide sequence ID" value="NZ_BAABLZ010000001.1"/>
</dbReference>
<dbReference type="AlphaFoldDB" id="A0A516V5J8"/>